<feature type="chain" id="PRO_5040958949" description="Lysozyme inhibitor LprI N-terminal domain-containing protein" evidence="1">
    <location>
        <begin position="31"/>
        <end position="114"/>
    </location>
</feature>
<protein>
    <recommendedName>
        <fullName evidence="4">Lysozyme inhibitor LprI N-terminal domain-containing protein</fullName>
    </recommendedName>
</protein>
<evidence type="ECO:0000313" key="2">
    <source>
        <dbReference type="EMBL" id="MCT2559092.1"/>
    </source>
</evidence>
<evidence type="ECO:0008006" key="4">
    <source>
        <dbReference type="Google" id="ProtNLM"/>
    </source>
</evidence>
<name>A0A9X2W151_9SPHN</name>
<sequence>MREGFAMPFNKFAGAFALAAVVVAATPAMADDPNDPTMRSAAAKARDRAIIKRLNEEQLRYVQQRDAGYAKGWAAYRSAPRENARRQAAYEREMARWRHAVNMCESGRHEYCAR</sequence>
<feature type="signal peptide" evidence="1">
    <location>
        <begin position="1"/>
        <end position="30"/>
    </location>
</feature>
<reference evidence="2" key="1">
    <citation type="submission" date="2022-09" db="EMBL/GenBank/DDBJ databases">
        <title>The genome sequence of Tsuneonella sp. YG55.</title>
        <authorList>
            <person name="Liu Y."/>
        </authorList>
    </citation>
    <scope>NUCLEOTIDE SEQUENCE</scope>
    <source>
        <strain evidence="2">YG55</strain>
    </source>
</reference>
<evidence type="ECO:0000313" key="3">
    <source>
        <dbReference type="Proteomes" id="UP001142648"/>
    </source>
</evidence>
<dbReference type="RefSeq" id="WP_259961964.1">
    <property type="nucleotide sequence ID" value="NZ_JAOAMV010000004.1"/>
</dbReference>
<proteinExistence type="predicted"/>
<organism evidence="2 3">
    <name type="scientific">Tsuneonella litorea</name>
    <dbReference type="NCBI Taxonomy" id="2976475"/>
    <lineage>
        <taxon>Bacteria</taxon>
        <taxon>Pseudomonadati</taxon>
        <taxon>Pseudomonadota</taxon>
        <taxon>Alphaproteobacteria</taxon>
        <taxon>Sphingomonadales</taxon>
        <taxon>Erythrobacteraceae</taxon>
        <taxon>Tsuneonella</taxon>
    </lineage>
</organism>
<evidence type="ECO:0000256" key="1">
    <source>
        <dbReference type="SAM" id="SignalP"/>
    </source>
</evidence>
<gene>
    <name evidence="2" type="ORF">N0B51_08870</name>
</gene>
<dbReference type="AlphaFoldDB" id="A0A9X2W151"/>
<comment type="caution">
    <text evidence="2">The sequence shown here is derived from an EMBL/GenBank/DDBJ whole genome shotgun (WGS) entry which is preliminary data.</text>
</comment>
<keyword evidence="1" id="KW-0732">Signal</keyword>
<keyword evidence="3" id="KW-1185">Reference proteome</keyword>
<accession>A0A9X2W151</accession>
<dbReference type="Proteomes" id="UP001142648">
    <property type="component" value="Unassembled WGS sequence"/>
</dbReference>
<dbReference type="EMBL" id="JAOAMV010000004">
    <property type="protein sequence ID" value="MCT2559092.1"/>
    <property type="molecule type" value="Genomic_DNA"/>
</dbReference>